<gene>
    <name evidence="2" type="ORF">FB567DRAFT_526940</name>
</gene>
<evidence type="ECO:0000313" key="2">
    <source>
        <dbReference type="EMBL" id="KAH7087112.1"/>
    </source>
</evidence>
<comment type="caution">
    <text evidence="2">The sequence shown here is derived from an EMBL/GenBank/DDBJ whole genome shotgun (WGS) entry which is preliminary data.</text>
</comment>
<keyword evidence="3" id="KW-1185">Reference proteome</keyword>
<sequence length="695" mass="79310">MSNISAKEQTPIPQISMATGQISLENRESTICEGCRHFKTRLFDPSPFERVSFTIHKNFAELSLCADTVCDLCKYIRRQLCYHSSNYETYTYSDDDFQDVHKSITVSLYVFNYKKSPDSHTNIETRGWQFFLGGWPGPSNNEASKRWVKDRSINRRYIGDDLSLHRLLTVSQAWLTTCIAEHRKCEPQAGKEYTFRPTRLLAVGQTGQHSIRLVLSKDLSENKKIDYTALSYCWGNAMNAACTTAENLPERLVEISLSSLPKTLQDAVDITRALHVEYLWVDALCILQVKEGDNKDWEREVVTMGKVYKHSLVTIAASGATDSSVGCYHRREASRWPVQSYHLFDENREPGPNNPVIMEPTLPNWNVAVEHSALSKRGWVLQERMLASRTLFWTPDGLFWGCTELNASECQPELLYSNRKYPLLHELVKSVADGSSWRSRDEQKEWVNVVEEYSQKSLTVLTDKLPAVAGLGTEVSKLTGKEFLNGIWKNNIVKELAWVADFSVLGRDDVVSPQVARIRGLPTWLWASVHQKLHFKPGRHGSSCKELVTILSIDSNQMRVRSRLGSINVTKATYKVALSYEVVYHPTQCTFRPVRNATEENLYSDENEFAVVDTIEDTLPGYGGTMRCVQWIEWEDDMRPTRREQGSNSPSYHRVTGAIILSPVDEGNGVYRRIGWLEVVDDRFFEEELKSISLV</sequence>
<reference evidence="2" key="1">
    <citation type="journal article" date="2021" name="Nat. Commun.">
        <title>Genetic determinants of endophytism in the Arabidopsis root mycobiome.</title>
        <authorList>
            <person name="Mesny F."/>
            <person name="Miyauchi S."/>
            <person name="Thiergart T."/>
            <person name="Pickel B."/>
            <person name="Atanasova L."/>
            <person name="Karlsson M."/>
            <person name="Huettel B."/>
            <person name="Barry K.W."/>
            <person name="Haridas S."/>
            <person name="Chen C."/>
            <person name="Bauer D."/>
            <person name="Andreopoulos W."/>
            <person name="Pangilinan J."/>
            <person name="LaButti K."/>
            <person name="Riley R."/>
            <person name="Lipzen A."/>
            <person name="Clum A."/>
            <person name="Drula E."/>
            <person name="Henrissat B."/>
            <person name="Kohler A."/>
            <person name="Grigoriev I.V."/>
            <person name="Martin F.M."/>
            <person name="Hacquard S."/>
        </authorList>
    </citation>
    <scope>NUCLEOTIDE SEQUENCE</scope>
    <source>
        <strain evidence="2">MPI-SDFR-AT-0120</strain>
    </source>
</reference>
<dbReference type="EMBL" id="JAGMVJ010000010">
    <property type="protein sequence ID" value="KAH7087112.1"/>
    <property type="molecule type" value="Genomic_DNA"/>
</dbReference>
<dbReference type="PANTHER" id="PTHR33112">
    <property type="entry name" value="DOMAIN PROTEIN, PUTATIVE-RELATED"/>
    <property type="match status" value="1"/>
</dbReference>
<protein>
    <submittedName>
        <fullName evidence="2">Heterokaryon incompatibility protein-domain-containing protein</fullName>
    </submittedName>
</protein>
<evidence type="ECO:0000313" key="3">
    <source>
        <dbReference type="Proteomes" id="UP000813461"/>
    </source>
</evidence>
<accession>A0A8K0R695</accession>
<evidence type="ECO:0000259" key="1">
    <source>
        <dbReference type="Pfam" id="PF06985"/>
    </source>
</evidence>
<dbReference type="PANTHER" id="PTHR33112:SF9">
    <property type="entry name" value="HETEROKARYON INCOMPATIBILITY DOMAIN-CONTAINING PROTEIN"/>
    <property type="match status" value="1"/>
</dbReference>
<dbReference type="OrthoDB" id="3486565at2759"/>
<organism evidence="2 3">
    <name type="scientific">Paraphoma chrysanthemicola</name>
    <dbReference type="NCBI Taxonomy" id="798071"/>
    <lineage>
        <taxon>Eukaryota</taxon>
        <taxon>Fungi</taxon>
        <taxon>Dikarya</taxon>
        <taxon>Ascomycota</taxon>
        <taxon>Pezizomycotina</taxon>
        <taxon>Dothideomycetes</taxon>
        <taxon>Pleosporomycetidae</taxon>
        <taxon>Pleosporales</taxon>
        <taxon>Pleosporineae</taxon>
        <taxon>Phaeosphaeriaceae</taxon>
        <taxon>Paraphoma</taxon>
    </lineage>
</organism>
<proteinExistence type="predicted"/>
<feature type="domain" description="Heterokaryon incompatibility" evidence="1">
    <location>
        <begin position="227"/>
        <end position="383"/>
    </location>
</feature>
<dbReference type="InterPro" id="IPR010730">
    <property type="entry name" value="HET"/>
</dbReference>
<dbReference type="AlphaFoldDB" id="A0A8K0R695"/>
<dbReference type="Pfam" id="PF06985">
    <property type="entry name" value="HET"/>
    <property type="match status" value="1"/>
</dbReference>
<name>A0A8K0R695_9PLEO</name>
<dbReference type="Proteomes" id="UP000813461">
    <property type="component" value="Unassembled WGS sequence"/>
</dbReference>